<dbReference type="GO" id="GO:0005829">
    <property type="term" value="C:cytosol"/>
    <property type="evidence" value="ECO:0007669"/>
    <property type="project" value="TreeGrafter"/>
</dbReference>
<feature type="domain" description="Chaperone DnaJ C-terminal" evidence="3">
    <location>
        <begin position="670"/>
        <end position="823"/>
    </location>
</feature>
<evidence type="ECO:0000313" key="5">
    <source>
        <dbReference type="Proteomes" id="UP001142055"/>
    </source>
</evidence>
<organism evidence="4 5">
    <name type="scientific">Blomia tropicalis</name>
    <name type="common">Mite</name>
    <dbReference type="NCBI Taxonomy" id="40697"/>
    <lineage>
        <taxon>Eukaryota</taxon>
        <taxon>Metazoa</taxon>
        <taxon>Ecdysozoa</taxon>
        <taxon>Arthropoda</taxon>
        <taxon>Chelicerata</taxon>
        <taxon>Arachnida</taxon>
        <taxon>Acari</taxon>
        <taxon>Acariformes</taxon>
        <taxon>Sarcoptiformes</taxon>
        <taxon>Astigmata</taxon>
        <taxon>Glycyphagoidea</taxon>
        <taxon>Echimyopodidae</taxon>
        <taxon>Blomia</taxon>
    </lineage>
</organism>
<dbReference type="Pfam" id="PF01556">
    <property type="entry name" value="DnaJ_C"/>
    <property type="match status" value="7"/>
</dbReference>
<accession>A0A9Q0RQK0</accession>
<feature type="region of interest" description="Disordered" evidence="2">
    <location>
        <begin position="1158"/>
        <end position="1197"/>
    </location>
</feature>
<dbReference type="CDD" id="cd10747">
    <property type="entry name" value="DnaJ_C"/>
    <property type="match status" value="4"/>
</dbReference>
<feature type="domain" description="Chaperone DnaJ C-terminal" evidence="3">
    <location>
        <begin position="339"/>
        <end position="492"/>
    </location>
</feature>
<evidence type="ECO:0000256" key="1">
    <source>
        <dbReference type="ARBA" id="ARBA00023186"/>
    </source>
</evidence>
<comment type="caution">
    <text evidence="4">The sequence shown here is derived from an EMBL/GenBank/DDBJ whole genome shotgun (WGS) entry which is preliminary data.</text>
</comment>
<feature type="domain" description="Chaperone DnaJ C-terminal" evidence="3">
    <location>
        <begin position="1208"/>
        <end position="1298"/>
    </location>
</feature>
<evidence type="ECO:0000259" key="3">
    <source>
        <dbReference type="Pfam" id="PF01556"/>
    </source>
</evidence>
<evidence type="ECO:0000256" key="2">
    <source>
        <dbReference type="SAM" id="MobiDB-lite"/>
    </source>
</evidence>
<keyword evidence="1" id="KW-0143">Chaperone</keyword>
<keyword evidence="5" id="KW-1185">Reference proteome</keyword>
<dbReference type="GO" id="GO:0051082">
    <property type="term" value="F:unfolded protein binding"/>
    <property type="evidence" value="ECO:0007669"/>
    <property type="project" value="InterPro"/>
</dbReference>
<feature type="compositionally biased region" description="Basic and acidic residues" evidence="2">
    <location>
        <begin position="1167"/>
        <end position="1181"/>
    </location>
</feature>
<dbReference type="SUPFAM" id="SSF49493">
    <property type="entry name" value="HSP40/DnaJ peptide-binding domain"/>
    <property type="match status" value="9"/>
</dbReference>
<feature type="domain" description="Chaperone DnaJ C-terminal" evidence="3">
    <location>
        <begin position="509"/>
        <end position="656"/>
    </location>
</feature>
<name>A0A9Q0RQK0_BLOTA</name>
<protein>
    <recommendedName>
        <fullName evidence="3">Chaperone DnaJ C-terminal domain-containing protein</fullName>
    </recommendedName>
</protein>
<feature type="domain" description="Chaperone DnaJ C-terminal" evidence="3">
    <location>
        <begin position="147"/>
        <end position="308"/>
    </location>
</feature>
<proteinExistence type="predicted"/>
<dbReference type="Gene3D" id="2.60.260.20">
    <property type="entry name" value="Urease metallochaperone UreE, N-terminal domain"/>
    <property type="match status" value="12"/>
</dbReference>
<dbReference type="PANTHER" id="PTHR24078:SF571">
    <property type="entry name" value="J DOMAIN-CONTAINING PROTEIN"/>
    <property type="match status" value="1"/>
</dbReference>
<dbReference type="InterPro" id="IPR051339">
    <property type="entry name" value="DnaJ_subfamily_B"/>
</dbReference>
<dbReference type="PANTHER" id="PTHR24078">
    <property type="entry name" value="DNAJ HOMOLOG SUBFAMILY C MEMBER"/>
    <property type="match status" value="1"/>
</dbReference>
<dbReference type="Proteomes" id="UP001142055">
    <property type="component" value="Chromosome 1"/>
</dbReference>
<gene>
    <name evidence="4" type="ORF">RDWZM_001439</name>
</gene>
<dbReference type="InterPro" id="IPR008971">
    <property type="entry name" value="HSP40/DnaJ_pept-bd"/>
</dbReference>
<dbReference type="GO" id="GO:0006457">
    <property type="term" value="P:protein folding"/>
    <property type="evidence" value="ECO:0007669"/>
    <property type="project" value="InterPro"/>
</dbReference>
<sequence length="1304" mass="149401">MDSLKEAYSILGVDSDSTLEQIEKVYWEKFEEIVSEKNFNRALLNQIKNAYDQITKDRRLKEPPSNANMDVINDNERFENENVNMEIDTVDSFDSIKSNEQFNHSYYDDINTNGLDNKHETEENDCEMIEEKSKEIENSTKKCPPPIEHKLFVTLEELKRGCLKTEMVIRQIFQNGKALIEKKPIRVKIKIGTKIGETIIVEEKGHQWENCDIKGDIHFIVQALPHNYFRPLNIIDLECIVNITMTQLNSGFNLDIPSLDSNGPINFEWKGTIINFHDEMLDTIKKRGLPYLDGNQRKMGDLIVKYDLVSEQAMRDGITKLKKVNKDDSNFIENSKSEFDIFMTLDDVMFGAKKEFTINQKVEKNNSCETEEKTFLIEIPPGAKSNSTIIFEKQGDILKCNHAPLDMVFILRDEKDQKFERDGTDLVYRTQVTREQVDKGEVVNIPQIGSKEPLSVVLDNSVIQEGKIFYGRGLPYPIDQRSKGCLIVRFELVDQAVQYEKSNKLPTNRYELELSLKELFTGCKQTLPVVRKKLDGTFETIQKEVDVEAGTLNGTIIYFENEGDQGEGLLPADLEFVIVQIEDPIYKVRDYDLEISSSIDEQQAKNGCELIVPTIEGTEIPVYFEPGVTTRTTKRIPNYGLLKPDKTRGDLVIRFDTIVELNKDKPIIRPLSLTLEQIQTGLKRKVQINRKVYNFRKDCSELKCEIATIIIPPGAPDKYEFVLENFADESKGSMPGDLIYVVQEKPHDIFKRDGANLLYRKKIYECLLCRSISIPRLGMNEPIEFLIEDDFNRKNPIKRFGGCGLPKMNEESKNGDLIVQLDIMPDPSTSEYPLWLSLEDVMNGVENKQIDQIERLFINVDGSQEKRKETVIVSIEPGIENGTIITIPWAEEENESFVAFDINLKVQDKPHPIFERSGADIIYKMKVSQSECNQDSLEFDIPTLDGKLRNETFTKICKKNLMKRIANTGLPKPGSKQLGDLIVKFDIVSNNMKDDPIIHKVSIPLEDFVCGTKKRMKINRLIRSIDGKMQSQEKIIELDILPGHLPGHDFKFIRMGDEHKGRIPADVIFKVLAKPHEHFKVNGYNLFYSHKVNRSEINKGNYTFMVPTLDGDPIEQTIPSNSRNKTIKINGYGLPKMSFKSSIRGDIVVNLDINEDSVSNKRNKKQNSKEAIDKHTKDVEKTTQMSSIENEKGSIDKVSNSTKPPIIINLPVTIEQVMTGTIIEKEFVQEIMNENSQIINKITKLYTIEIEPGCIAGTKYYFRKEGHRYGNEPSDLIFVIVDVPHPQFVRKAMDLEYTAKFMKK</sequence>
<dbReference type="InterPro" id="IPR002939">
    <property type="entry name" value="DnaJ_C"/>
</dbReference>
<feature type="domain" description="Chaperone DnaJ C-terminal" evidence="3">
    <location>
        <begin position="998"/>
        <end position="1153"/>
    </location>
</feature>
<feature type="domain" description="Chaperone DnaJ C-terminal" evidence="3">
    <location>
        <begin position="831"/>
        <end position="988"/>
    </location>
</feature>
<dbReference type="GO" id="GO:0051087">
    <property type="term" value="F:protein-folding chaperone binding"/>
    <property type="evidence" value="ECO:0007669"/>
    <property type="project" value="TreeGrafter"/>
</dbReference>
<dbReference type="GO" id="GO:0000122">
    <property type="term" value="P:negative regulation of transcription by RNA polymerase II"/>
    <property type="evidence" value="ECO:0007669"/>
    <property type="project" value="TreeGrafter"/>
</dbReference>
<reference evidence="4" key="1">
    <citation type="submission" date="2022-12" db="EMBL/GenBank/DDBJ databases">
        <title>Genome assemblies of Blomia tropicalis.</title>
        <authorList>
            <person name="Cui Y."/>
        </authorList>
    </citation>
    <scope>NUCLEOTIDE SEQUENCE</scope>
    <source>
        <tissue evidence="4">Adult mites</tissue>
    </source>
</reference>
<evidence type="ECO:0000313" key="4">
    <source>
        <dbReference type="EMBL" id="KAJ6222894.1"/>
    </source>
</evidence>
<dbReference type="EMBL" id="JAPWDV010000001">
    <property type="protein sequence ID" value="KAJ6222894.1"/>
    <property type="molecule type" value="Genomic_DNA"/>
</dbReference>